<proteinExistence type="predicted"/>
<accession>R0LS08</accession>
<evidence type="ECO:0000313" key="1">
    <source>
        <dbReference type="EMBL" id="EOB04530.1"/>
    </source>
</evidence>
<dbReference type="AlphaFoldDB" id="R0LS08"/>
<evidence type="ECO:0000313" key="2">
    <source>
        <dbReference type="Proteomes" id="UP000296049"/>
    </source>
</evidence>
<name>R0LS08_ANAPL</name>
<protein>
    <submittedName>
        <fullName evidence="1">Uncharacterized protein</fullName>
    </submittedName>
</protein>
<dbReference type="Proteomes" id="UP000296049">
    <property type="component" value="Unassembled WGS sequence"/>
</dbReference>
<keyword evidence="2" id="KW-1185">Reference proteome</keyword>
<dbReference type="EMBL" id="KB742780">
    <property type="protein sequence ID" value="EOB04530.1"/>
    <property type="molecule type" value="Genomic_DNA"/>
</dbReference>
<gene>
    <name evidence="1" type="ORF">Anapl_16811</name>
</gene>
<reference evidence="2" key="1">
    <citation type="journal article" date="2013" name="Nat. Genet.">
        <title>The duck genome and transcriptome provide insight into an avian influenza virus reservoir species.</title>
        <authorList>
            <person name="Huang Y."/>
            <person name="Li Y."/>
            <person name="Burt D.W."/>
            <person name="Chen H."/>
            <person name="Zhang Y."/>
            <person name="Qian W."/>
            <person name="Kim H."/>
            <person name="Gan S."/>
            <person name="Zhao Y."/>
            <person name="Li J."/>
            <person name="Yi K."/>
            <person name="Feng H."/>
            <person name="Zhu P."/>
            <person name="Li B."/>
            <person name="Liu Q."/>
            <person name="Fairley S."/>
            <person name="Magor K.E."/>
            <person name="Du Z."/>
            <person name="Hu X."/>
            <person name="Goodman L."/>
            <person name="Tafer H."/>
            <person name="Vignal A."/>
            <person name="Lee T."/>
            <person name="Kim K.W."/>
            <person name="Sheng Z."/>
            <person name="An Y."/>
            <person name="Searle S."/>
            <person name="Herrero J."/>
            <person name="Groenen M.A."/>
            <person name="Crooijmans R.P."/>
            <person name="Faraut T."/>
            <person name="Cai Q."/>
            <person name="Webster R.G."/>
            <person name="Aldridge J.R."/>
            <person name="Warren W.C."/>
            <person name="Bartschat S."/>
            <person name="Kehr S."/>
            <person name="Marz M."/>
            <person name="Stadler P.F."/>
            <person name="Smith J."/>
            <person name="Kraus R.H."/>
            <person name="Zhao Y."/>
            <person name="Ren L."/>
            <person name="Fei J."/>
            <person name="Morisson M."/>
            <person name="Kaiser P."/>
            <person name="Griffin D.K."/>
            <person name="Rao M."/>
            <person name="Pitel F."/>
            <person name="Wang J."/>
            <person name="Li N."/>
        </authorList>
    </citation>
    <scope>NUCLEOTIDE SEQUENCE [LARGE SCALE GENOMIC DNA]</scope>
</reference>
<organism evidence="1 2">
    <name type="scientific">Anas platyrhynchos</name>
    <name type="common">Mallard</name>
    <name type="synonym">Anas boschas</name>
    <dbReference type="NCBI Taxonomy" id="8839"/>
    <lineage>
        <taxon>Eukaryota</taxon>
        <taxon>Metazoa</taxon>
        <taxon>Chordata</taxon>
        <taxon>Craniata</taxon>
        <taxon>Vertebrata</taxon>
        <taxon>Euteleostomi</taxon>
        <taxon>Archelosauria</taxon>
        <taxon>Archosauria</taxon>
        <taxon>Dinosauria</taxon>
        <taxon>Saurischia</taxon>
        <taxon>Theropoda</taxon>
        <taxon>Coelurosauria</taxon>
        <taxon>Aves</taxon>
        <taxon>Neognathae</taxon>
        <taxon>Galloanserae</taxon>
        <taxon>Anseriformes</taxon>
        <taxon>Anatidae</taxon>
        <taxon>Anatinae</taxon>
        <taxon>Anas</taxon>
    </lineage>
</organism>
<sequence>MDLQTSLLGEKISTAADLPATFQKVGSDSLTHSSHLSQILAAMGPCVQLCCNFLPPYDSGSNMVIGERCQVIWYDIGIQCTETLVEKSNLVSICTRFAQQYMTTQSVNQERSSLRQSRCSAVWHSFHSLKFPYSITQALNLVKANRSEKLIQKVAGNRRTRAGEKLELREADLRTQLPLAAKQLRIMGNHTSLETRTVLITLQLILLVNNRTVYDSET</sequence>